<dbReference type="InterPro" id="IPR036737">
    <property type="entry name" value="OmpA-like_sf"/>
</dbReference>
<dbReference type="CDD" id="cd07185">
    <property type="entry name" value="OmpA_C-like"/>
    <property type="match status" value="1"/>
</dbReference>
<dbReference type="EMBL" id="CABPSH010000009">
    <property type="protein sequence ID" value="VVE25321.1"/>
    <property type="molecule type" value="Genomic_DNA"/>
</dbReference>
<dbReference type="OrthoDB" id="9782229at2"/>
<keyword evidence="3 5" id="KW-0472">Membrane</keyword>
<evidence type="ECO:0000256" key="2">
    <source>
        <dbReference type="ARBA" id="ARBA00022729"/>
    </source>
</evidence>
<dbReference type="GO" id="GO:0009279">
    <property type="term" value="C:cell outer membrane"/>
    <property type="evidence" value="ECO:0007669"/>
    <property type="project" value="UniProtKB-SubCell"/>
</dbReference>
<evidence type="ECO:0000313" key="8">
    <source>
        <dbReference type="Proteomes" id="UP000400981"/>
    </source>
</evidence>
<name>A0A5E4WLD9_9BURK</name>
<evidence type="ECO:0000256" key="1">
    <source>
        <dbReference type="ARBA" id="ARBA00004442"/>
    </source>
</evidence>
<comment type="subcellular location">
    <subcellularLocation>
        <location evidence="1">Cell outer membrane</location>
    </subcellularLocation>
</comment>
<dbReference type="PANTHER" id="PTHR30329:SF21">
    <property type="entry name" value="LIPOPROTEIN YIAD-RELATED"/>
    <property type="match status" value="1"/>
</dbReference>
<keyword evidence="8" id="KW-1185">Reference proteome</keyword>
<dbReference type="InterPro" id="IPR037873">
    <property type="entry name" value="BamE-like"/>
</dbReference>
<dbReference type="AlphaFoldDB" id="A0A5E4WLD9"/>
<sequence length="273" mass="29638">MKFNKIGAIVGIGICLAGCGTVPTTGPDGRVAFPDRDSAWLKEGTFVNVDNLRQMAPGLNKTQVYALLKEPHFDEGVIGVRVWNYIFDFRTGHGNDFISCQYQVQYDENRLVKATYWKEPECEKYVNPTPVAAATPAPTPVKQITLDASLLFGFNQFALSDLRPEGRAKLDSIAASLSDNVANGERIKVAGYTDRIGSEAYNQQLSLHRAQTVRDYFASRGIDARRIDAVGMGSANPVSSGCPAGRSAAALQCLAADRRVTIETVPVVASQPH</sequence>
<dbReference type="PROSITE" id="PS51123">
    <property type="entry name" value="OMPA_2"/>
    <property type="match status" value="1"/>
</dbReference>
<dbReference type="PANTHER" id="PTHR30329">
    <property type="entry name" value="STATOR ELEMENT OF FLAGELLAR MOTOR COMPLEX"/>
    <property type="match status" value="1"/>
</dbReference>
<protein>
    <submittedName>
        <fullName evidence="7">Membrane protein</fullName>
    </submittedName>
</protein>
<accession>A0A5E4WLD9</accession>
<dbReference type="InterPro" id="IPR006665">
    <property type="entry name" value="OmpA-like"/>
</dbReference>
<dbReference type="Gene3D" id="3.30.1330.60">
    <property type="entry name" value="OmpA-like domain"/>
    <property type="match status" value="1"/>
</dbReference>
<evidence type="ECO:0000256" key="4">
    <source>
        <dbReference type="ARBA" id="ARBA00023237"/>
    </source>
</evidence>
<dbReference type="InterPro" id="IPR006664">
    <property type="entry name" value="OMP_bac"/>
</dbReference>
<dbReference type="Pfam" id="PF04355">
    <property type="entry name" value="BamE"/>
    <property type="match status" value="1"/>
</dbReference>
<dbReference type="PRINTS" id="PR01021">
    <property type="entry name" value="OMPADOMAIN"/>
</dbReference>
<evidence type="ECO:0000256" key="3">
    <source>
        <dbReference type="ARBA" id="ARBA00023136"/>
    </source>
</evidence>
<dbReference type="Proteomes" id="UP000400981">
    <property type="component" value="Unassembled WGS sequence"/>
</dbReference>
<evidence type="ECO:0000259" key="6">
    <source>
        <dbReference type="PROSITE" id="PS51123"/>
    </source>
</evidence>
<dbReference type="Pfam" id="PF00691">
    <property type="entry name" value="OmpA"/>
    <property type="match status" value="1"/>
</dbReference>
<gene>
    <name evidence="7" type="ORF">PEP31012_03369</name>
</gene>
<organism evidence="7 8">
    <name type="scientific">Pandoraea eparura</name>
    <dbReference type="NCBI Taxonomy" id="2508291"/>
    <lineage>
        <taxon>Bacteria</taxon>
        <taxon>Pseudomonadati</taxon>
        <taxon>Pseudomonadota</taxon>
        <taxon>Betaproteobacteria</taxon>
        <taxon>Burkholderiales</taxon>
        <taxon>Burkholderiaceae</taxon>
        <taxon>Pandoraea</taxon>
    </lineage>
</organism>
<evidence type="ECO:0000256" key="5">
    <source>
        <dbReference type="PROSITE-ProRule" id="PRU00473"/>
    </source>
</evidence>
<keyword evidence="2" id="KW-0732">Signal</keyword>
<dbReference type="RefSeq" id="WP_150590467.1">
    <property type="nucleotide sequence ID" value="NZ_CABPSH010000009.1"/>
</dbReference>
<reference evidence="7 8" key="1">
    <citation type="submission" date="2019-08" db="EMBL/GenBank/DDBJ databases">
        <authorList>
            <person name="Peeters C."/>
        </authorList>
    </citation>
    <scope>NUCLEOTIDE SEQUENCE [LARGE SCALE GENOMIC DNA]</scope>
    <source>
        <strain evidence="7 8">LMG 31012</strain>
    </source>
</reference>
<dbReference type="InterPro" id="IPR007450">
    <property type="entry name" value="BamE_dom"/>
</dbReference>
<dbReference type="SUPFAM" id="SSF103088">
    <property type="entry name" value="OmpA-like"/>
    <property type="match status" value="1"/>
</dbReference>
<proteinExistence type="predicted"/>
<evidence type="ECO:0000313" key="7">
    <source>
        <dbReference type="EMBL" id="VVE25321.1"/>
    </source>
</evidence>
<dbReference type="InterPro" id="IPR050330">
    <property type="entry name" value="Bact_OuterMem_StrucFunc"/>
</dbReference>
<feature type="domain" description="OmpA-like" evidence="6">
    <location>
        <begin position="139"/>
        <end position="268"/>
    </location>
</feature>
<dbReference type="Gene3D" id="3.30.1450.10">
    <property type="match status" value="1"/>
</dbReference>
<keyword evidence="4" id="KW-0998">Cell outer membrane</keyword>